<dbReference type="InterPro" id="IPR036390">
    <property type="entry name" value="WH_DNA-bd_sf"/>
</dbReference>
<accession>A0ABU5ZLK1</accession>
<dbReference type="Proteomes" id="UP001310386">
    <property type="component" value="Unassembled WGS sequence"/>
</dbReference>
<dbReference type="RefSeq" id="WP_371754290.1">
    <property type="nucleotide sequence ID" value="NZ_JAYJLD010000014.1"/>
</dbReference>
<dbReference type="SUPFAM" id="SSF46785">
    <property type="entry name" value="Winged helix' DNA-binding domain"/>
    <property type="match status" value="1"/>
</dbReference>
<protein>
    <submittedName>
        <fullName evidence="6">IclR family transcriptional regulator</fullName>
    </submittedName>
</protein>
<dbReference type="SUPFAM" id="SSF55781">
    <property type="entry name" value="GAF domain-like"/>
    <property type="match status" value="1"/>
</dbReference>
<dbReference type="InterPro" id="IPR029016">
    <property type="entry name" value="GAF-like_dom_sf"/>
</dbReference>
<dbReference type="Gene3D" id="1.10.10.10">
    <property type="entry name" value="Winged helix-like DNA-binding domain superfamily/Winged helix DNA-binding domain"/>
    <property type="match status" value="1"/>
</dbReference>
<evidence type="ECO:0000256" key="3">
    <source>
        <dbReference type="ARBA" id="ARBA00023163"/>
    </source>
</evidence>
<dbReference type="SMART" id="SM00346">
    <property type="entry name" value="HTH_ICLR"/>
    <property type="match status" value="1"/>
</dbReference>
<evidence type="ECO:0000256" key="1">
    <source>
        <dbReference type="ARBA" id="ARBA00023015"/>
    </source>
</evidence>
<dbReference type="InterPro" id="IPR036388">
    <property type="entry name" value="WH-like_DNA-bd_sf"/>
</dbReference>
<dbReference type="PANTHER" id="PTHR30136:SF35">
    <property type="entry name" value="HTH-TYPE TRANSCRIPTIONAL REGULATOR RV1719"/>
    <property type="match status" value="1"/>
</dbReference>
<dbReference type="PANTHER" id="PTHR30136">
    <property type="entry name" value="HELIX-TURN-HELIX TRANSCRIPTIONAL REGULATOR, ICLR FAMILY"/>
    <property type="match status" value="1"/>
</dbReference>
<feature type="domain" description="IclR-ED" evidence="5">
    <location>
        <begin position="70"/>
        <end position="253"/>
    </location>
</feature>
<comment type="caution">
    <text evidence="6">The sequence shown here is derived from an EMBL/GenBank/DDBJ whole genome shotgun (WGS) entry which is preliminary data.</text>
</comment>
<sequence>MEQELTVKSVDRAMQILKIVGGYREGCGVTELSKQVDINKSSVYKILATLMKHHLVEQDQATGKYRLGFALLELANNLIDTIDLRKQAYPFLIDLEEETNEVIHLALFDNGEVVYIEKLEGNETLRMHSKVGRRAPVHCTGVGKAILAFLPEDEVEVLLDKNGMDPHTEKTITDKEVYIRELESVRREGYAFDDEENELGIQCVAVPIFNHRKQVIASVSISGPTVRMSDERKVQLIELMKATGLKISQEVGYRN</sequence>
<dbReference type="CDD" id="cd00090">
    <property type="entry name" value="HTH_ARSR"/>
    <property type="match status" value="1"/>
</dbReference>
<proteinExistence type="predicted"/>
<dbReference type="Pfam" id="PF09339">
    <property type="entry name" value="HTH_IclR"/>
    <property type="match status" value="1"/>
</dbReference>
<dbReference type="EMBL" id="JAYJLD010000014">
    <property type="protein sequence ID" value="MEB3102171.1"/>
    <property type="molecule type" value="Genomic_DNA"/>
</dbReference>
<dbReference type="Pfam" id="PF01614">
    <property type="entry name" value="IclR_C"/>
    <property type="match status" value="1"/>
</dbReference>
<dbReference type="InterPro" id="IPR014757">
    <property type="entry name" value="Tscrpt_reg_IclR_C"/>
</dbReference>
<evidence type="ECO:0000313" key="6">
    <source>
        <dbReference type="EMBL" id="MEB3102171.1"/>
    </source>
</evidence>
<reference evidence="6" key="1">
    <citation type="submission" date="2023-12" db="EMBL/GenBank/DDBJ databases">
        <title>Fervidustalea candida gen. nov., sp. nov., a novel member of the family Paenibacillaceae isolated from a geothermal area.</title>
        <authorList>
            <person name="Li W.-J."/>
            <person name="Jiao J.-Y."/>
            <person name="Chen Y."/>
        </authorList>
    </citation>
    <scope>NUCLEOTIDE SEQUENCE</scope>
    <source>
        <strain evidence="6">SYSU GA230002</strain>
    </source>
</reference>
<dbReference type="PROSITE" id="PS51078">
    <property type="entry name" value="ICLR_ED"/>
    <property type="match status" value="1"/>
</dbReference>
<evidence type="ECO:0000259" key="5">
    <source>
        <dbReference type="PROSITE" id="PS51078"/>
    </source>
</evidence>
<dbReference type="Gene3D" id="3.30.450.40">
    <property type="match status" value="1"/>
</dbReference>
<dbReference type="InterPro" id="IPR005471">
    <property type="entry name" value="Tscrpt_reg_IclR_N"/>
</dbReference>
<evidence type="ECO:0000259" key="4">
    <source>
        <dbReference type="PROSITE" id="PS51077"/>
    </source>
</evidence>
<keyword evidence="3" id="KW-0804">Transcription</keyword>
<keyword evidence="1" id="KW-0805">Transcription regulation</keyword>
<evidence type="ECO:0000256" key="2">
    <source>
        <dbReference type="ARBA" id="ARBA00023125"/>
    </source>
</evidence>
<feature type="domain" description="HTH iclR-type" evidence="4">
    <location>
        <begin position="7"/>
        <end position="69"/>
    </location>
</feature>
<dbReference type="InterPro" id="IPR050707">
    <property type="entry name" value="HTH_MetabolicPath_Reg"/>
</dbReference>
<gene>
    <name evidence="6" type="ORF">VF724_10905</name>
</gene>
<keyword evidence="7" id="KW-1185">Reference proteome</keyword>
<keyword evidence="2" id="KW-0238">DNA-binding</keyword>
<dbReference type="PROSITE" id="PS51077">
    <property type="entry name" value="HTH_ICLR"/>
    <property type="match status" value="1"/>
</dbReference>
<name>A0ABU5ZLK1_9BACL</name>
<evidence type="ECO:0000313" key="7">
    <source>
        <dbReference type="Proteomes" id="UP001310386"/>
    </source>
</evidence>
<dbReference type="InterPro" id="IPR011991">
    <property type="entry name" value="ArsR-like_HTH"/>
</dbReference>
<organism evidence="6 7">
    <name type="scientific">Ferviditalea candida</name>
    <dbReference type="NCBI Taxonomy" id="3108399"/>
    <lineage>
        <taxon>Bacteria</taxon>
        <taxon>Bacillati</taxon>
        <taxon>Bacillota</taxon>
        <taxon>Bacilli</taxon>
        <taxon>Bacillales</taxon>
        <taxon>Paenibacillaceae</taxon>
        <taxon>Ferviditalea</taxon>
    </lineage>
</organism>